<feature type="region of interest" description="Disordered" evidence="1">
    <location>
        <begin position="941"/>
        <end position="975"/>
    </location>
</feature>
<gene>
    <name evidence="2" type="ORF">EB796_021749</name>
</gene>
<feature type="compositionally biased region" description="Acidic residues" evidence="1">
    <location>
        <begin position="490"/>
        <end position="506"/>
    </location>
</feature>
<protein>
    <submittedName>
        <fullName evidence="2">Uncharacterized protein</fullName>
    </submittedName>
</protein>
<feature type="compositionally biased region" description="Basic residues" evidence="1">
    <location>
        <begin position="960"/>
        <end position="975"/>
    </location>
</feature>
<proteinExistence type="predicted"/>
<dbReference type="OrthoDB" id="9949627at2759"/>
<feature type="compositionally biased region" description="Low complexity" evidence="1">
    <location>
        <begin position="522"/>
        <end position="535"/>
    </location>
</feature>
<dbReference type="EMBL" id="VXIV02003204">
    <property type="protein sequence ID" value="KAF6019929.1"/>
    <property type="molecule type" value="Genomic_DNA"/>
</dbReference>
<keyword evidence="3" id="KW-1185">Reference proteome</keyword>
<feature type="compositionally biased region" description="Acidic residues" evidence="1">
    <location>
        <begin position="71"/>
        <end position="84"/>
    </location>
</feature>
<feature type="region of interest" description="Disordered" evidence="1">
    <location>
        <begin position="559"/>
        <end position="578"/>
    </location>
</feature>
<evidence type="ECO:0000256" key="1">
    <source>
        <dbReference type="SAM" id="MobiDB-lite"/>
    </source>
</evidence>
<evidence type="ECO:0000313" key="3">
    <source>
        <dbReference type="Proteomes" id="UP000593567"/>
    </source>
</evidence>
<comment type="caution">
    <text evidence="2">The sequence shown here is derived from an EMBL/GenBank/DDBJ whole genome shotgun (WGS) entry which is preliminary data.</text>
</comment>
<name>A0A7J7J175_BUGNE</name>
<feature type="compositionally biased region" description="Basic residues" evidence="1">
    <location>
        <begin position="780"/>
        <end position="793"/>
    </location>
</feature>
<organism evidence="2 3">
    <name type="scientific">Bugula neritina</name>
    <name type="common">Brown bryozoan</name>
    <name type="synonym">Sertularia neritina</name>
    <dbReference type="NCBI Taxonomy" id="10212"/>
    <lineage>
        <taxon>Eukaryota</taxon>
        <taxon>Metazoa</taxon>
        <taxon>Spiralia</taxon>
        <taxon>Lophotrochozoa</taxon>
        <taxon>Bryozoa</taxon>
        <taxon>Gymnolaemata</taxon>
        <taxon>Cheilostomatida</taxon>
        <taxon>Flustrina</taxon>
        <taxon>Buguloidea</taxon>
        <taxon>Bugulidae</taxon>
        <taxon>Bugula</taxon>
    </lineage>
</organism>
<dbReference type="AlphaFoldDB" id="A0A7J7J175"/>
<feature type="region of interest" description="Disordered" evidence="1">
    <location>
        <begin position="750"/>
        <end position="845"/>
    </location>
</feature>
<feature type="region of interest" description="Disordered" evidence="1">
    <location>
        <begin position="592"/>
        <end position="637"/>
    </location>
</feature>
<evidence type="ECO:0000313" key="2">
    <source>
        <dbReference type="EMBL" id="KAF6019929.1"/>
    </source>
</evidence>
<feature type="region of interest" description="Disordered" evidence="1">
    <location>
        <begin position="866"/>
        <end position="887"/>
    </location>
</feature>
<reference evidence="2" key="1">
    <citation type="submission" date="2020-06" db="EMBL/GenBank/DDBJ databases">
        <title>Draft genome of Bugula neritina, a colonial animal packing powerful symbionts and potential medicines.</title>
        <authorList>
            <person name="Rayko M."/>
        </authorList>
    </citation>
    <scope>NUCLEOTIDE SEQUENCE [LARGE SCALE GENOMIC DNA]</scope>
    <source>
        <strain evidence="2">Kwan_BN1</strain>
    </source>
</reference>
<feature type="region of interest" description="Disordered" evidence="1">
    <location>
        <begin position="483"/>
        <end position="548"/>
    </location>
</feature>
<sequence>MLKITSINALIECVELYKVTASSAKEAEDVASFFEQFLKDVAHLAQVKKFFHETIYHCLYEFFYDPHQDDSCDEGQDEDDDDKSDIEKENNSQQTNAINIEDLPDDIELDLNIAAQPTKKRKKKRKSKQKLLKGVKRKKRIDNRMKVLEQIQRDKALRKLMLANQKLEEPQNGEEFERLKVKTESQKLAFATKRIFAIQSCWNELITQGTISTKNFEKDSARLIKDYKNYLPFEPVFRLLPDMLVKGFKIVELSKIWYNSSRRLGGAEIMHYRTATDFLEVIRVHEKSIESLTNRMKYKRESRAAKQTERKMLVNQILRFDDVKEKYDHCVEREKELKEYYKQLKAERNAEYPKLDQLSRNDPQYKECYEQIQYLAESMKGVYRELQTASYELELVKQDYNVEMGTRANLIRLQDDVKFSIQDIDISLPIDEKNREDSLQTSQRLKANIGRMWMALYQSEADDDLLKQADNVLKQHKYSTKMPINSQVNEADDDSVQSASSDDEVELERNLENALTTEMERAASSQSTESATSLDSPPPPLPPQTDEQKPELLANKRQSTFTSEFHPSTAGILDQHEAREYRQRVERLKKKFDGDEADMESEPEEIKPVRPQSKKLKKRNSDSRYSPLSAASDEYVYRQHKPQAKTVYILKKSKPREPPENRYILKMVPGAKLLPQKTIYKQQKPSDFVHRPKPLERKWGTDYETLQALDNNFIESLSVHTTPRTKKPTRNSLMPILPLEHQEGVFTPNLELSDGDISIDSGTGNSLDSDDEANKEKKEKVKNRSTGYKHKPRVTLTETQHSPKPVKPFVSKLPILHNRLRPKKSPQQISSPSKSSPESLESRPIVTKPKLAKPVVRNTLHSKKPVKPVQIKQRASKPPVETHPLAPTHKVTMNKGLQRKLPLGKLPKSFQQPSIAPRKQVPAPIIDVLSDDEDEIFKQTVNRPTLPPKPSVRVSLAPTKSKRRYGIHHSLGRVN</sequence>
<dbReference type="Proteomes" id="UP000593567">
    <property type="component" value="Unassembled WGS sequence"/>
</dbReference>
<feature type="region of interest" description="Disordered" evidence="1">
    <location>
        <begin position="71"/>
        <end position="95"/>
    </location>
</feature>
<accession>A0A7J7J175</accession>
<feature type="compositionally biased region" description="Low complexity" evidence="1">
    <location>
        <begin position="825"/>
        <end position="844"/>
    </location>
</feature>